<evidence type="ECO:0000313" key="5">
    <source>
        <dbReference type="Proteomes" id="UP000092730"/>
    </source>
</evidence>
<proteinExistence type="predicted"/>
<dbReference type="STRING" id="1296100.A0A1B9G6G5"/>
<dbReference type="InterPro" id="IPR001810">
    <property type="entry name" value="F-box_dom"/>
</dbReference>
<dbReference type="Gene3D" id="1.20.1280.50">
    <property type="match status" value="1"/>
</dbReference>
<gene>
    <name evidence="3" type="ORF">I302_04274</name>
    <name evidence="4" type="ORF">I302_100899</name>
</gene>
<evidence type="ECO:0000313" key="3">
    <source>
        <dbReference type="EMBL" id="OCF26588.1"/>
    </source>
</evidence>
<dbReference type="InterPro" id="IPR032675">
    <property type="entry name" value="LRR_dom_sf"/>
</dbReference>
<dbReference type="KEGG" id="kbi:30208673"/>
<sequence length="512" mass="57035">MTIDITLLPPSQILSNHSHLALLPSTLPVSSSLCSKHFKRAFVPRPPRDGSSPLSTLPTEIQLSILSHLELSDLLSVLGVSKTFCALGLSPTLHRELSLTTLPSTILHILGDHILPSVRELTLNLFPYPCGYRPYSPHFGNLLSPNTSKRIKRPHPQGRSGQNTKEESVVGGILRYVKLDQLRTLNIPFSSSYIPLEELERILESLGSECVRKLDLRGSSLSGRKWMDSIGKLGRLEELDQGFTNIHSLPSPSSCLFGQLRYLSLSSCSMLLADVLAEFIRELPTNLERLDLTRLDQLPFEALWNLRAVYENSEGRVVPTSLKEVRLVGIDHLTRRDVRGLKRFWEGQRRACFLLGRGEGDWRKGEMKTPEMGSTSRSTSFGSWSSSEEEIRTPSTSYSTSPPQSLRSSREGSGRKVSLPSRHDFLQSLSYDSDYPSGSPPSSCSYRKNRYDLTERKDGEDDDLVHINIIHSAILESEDEDGYRRFIGEVVGGTLDVGDAEGGAARGYVEID</sequence>
<feature type="compositionally biased region" description="Low complexity" evidence="1">
    <location>
        <begin position="428"/>
        <end position="446"/>
    </location>
</feature>
<protein>
    <recommendedName>
        <fullName evidence="2">F-box domain-containing protein</fullName>
    </recommendedName>
</protein>
<reference evidence="3" key="1">
    <citation type="submission" date="2013-07" db="EMBL/GenBank/DDBJ databases">
        <title>The Genome Sequence of Cryptococcus bestiolae CBS10118.</title>
        <authorList>
            <consortium name="The Broad Institute Genome Sequencing Platform"/>
            <person name="Cuomo C."/>
            <person name="Litvintseva A."/>
            <person name="Chen Y."/>
            <person name="Heitman J."/>
            <person name="Sun S."/>
            <person name="Springer D."/>
            <person name="Dromer F."/>
            <person name="Young S.K."/>
            <person name="Zeng Q."/>
            <person name="Gargeya S."/>
            <person name="Fitzgerald M."/>
            <person name="Abouelleil A."/>
            <person name="Alvarado L."/>
            <person name="Berlin A.M."/>
            <person name="Chapman S.B."/>
            <person name="Dewar J."/>
            <person name="Goldberg J."/>
            <person name="Griggs A."/>
            <person name="Gujja S."/>
            <person name="Hansen M."/>
            <person name="Howarth C."/>
            <person name="Imamovic A."/>
            <person name="Larimer J."/>
            <person name="McCowan C."/>
            <person name="Murphy C."/>
            <person name="Pearson M."/>
            <person name="Priest M."/>
            <person name="Roberts A."/>
            <person name="Saif S."/>
            <person name="Shea T."/>
            <person name="Sykes S."/>
            <person name="Wortman J."/>
            <person name="Nusbaum C."/>
            <person name="Birren B."/>
        </authorList>
    </citation>
    <scope>NUCLEOTIDE SEQUENCE [LARGE SCALE GENOMIC DNA]</scope>
    <source>
        <strain evidence="3">CBS 10118</strain>
    </source>
</reference>
<feature type="region of interest" description="Disordered" evidence="1">
    <location>
        <begin position="147"/>
        <end position="166"/>
    </location>
</feature>
<reference evidence="4" key="4">
    <citation type="submission" date="2024-02" db="EMBL/GenBank/DDBJ databases">
        <title>Comparative genomics of Cryptococcus and Kwoniella reveals pathogenesis evolution and contrasting modes of karyotype evolution via chromosome fusion or intercentromeric recombination.</title>
        <authorList>
            <person name="Coelho M.A."/>
            <person name="David-Palma M."/>
            <person name="Shea T."/>
            <person name="Bowers K."/>
            <person name="McGinley-Smith S."/>
            <person name="Mohammad A.W."/>
            <person name="Gnirke A."/>
            <person name="Yurkov A.M."/>
            <person name="Nowrousian M."/>
            <person name="Sun S."/>
            <person name="Cuomo C.A."/>
            <person name="Heitman J."/>
        </authorList>
    </citation>
    <scope>NUCLEOTIDE SEQUENCE</scope>
    <source>
        <strain evidence="4">CBS 10118</strain>
    </source>
</reference>
<evidence type="ECO:0000313" key="4">
    <source>
        <dbReference type="EMBL" id="WVW78936.1"/>
    </source>
</evidence>
<dbReference type="Proteomes" id="UP000092730">
    <property type="component" value="Chromosome 1"/>
</dbReference>
<reference evidence="4" key="2">
    <citation type="submission" date="2013-07" db="EMBL/GenBank/DDBJ databases">
        <authorList>
            <consortium name="The Broad Institute Genome Sequencing Platform"/>
            <person name="Cuomo C."/>
            <person name="Litvintseva A."/>
            <person name="Chen Y."/>
            <person name="Heitman J."/>
            <person name="Sun S."/>
            <person name="Springer D."/>
            <person name="Dromer F."/>
            <person name="Young S.K."/>
            <person name="Zeng Q."/>
            <person name="Gargeya S."/>
            <person name="Fitzgerald M."/>
            <person name="Abouelleil A."/>
            <person name="Alvarado L."/>
            <person name="Berlin A.M."/>
            <person name="Chapman S.B."/>
            <person name="Dewar J."/>
            <person name="Goldberg J."/>
            <person name="Griggs A."/>
            <person name="Gujja S."/>
            <person name="Hansen M."/>
            <person name="Howarth C."/>
            <person name="Imamovic A."/>
            <person name="Larimer J."/>
            <person name="McCowan C."/>
            <person name="Murphy C."/>
            <person name="Pearson M."/>
            <person name="Priest M."/>
            <person name="Roberts A."/>
            <person name="Saif S."/>
            <person name="Shea T."/>
            <person name="Sykes S."/>
            <person name="Wortman J."/>
            <person name="Nusbaum C."/>
            <person name="Birren B."/>
        </authorList>
    </citation>
    <scope>NUCLEOTIDE SEQUENCE</scope>
    <source>
        <strain evidence="4">CBS 10118</strain>
    </source>
</reference>
<feature type="compositionally biased region" description="Low complexity" evidence="1">
    <location>
        <begin position="393"/>
        <end position="405"/>
    </location>
</feature>
<dbReference type="AlphaFoldDB" id="A0A1B9G6G5"/>
<dbReference type="OrthoDB" id="3219396at2759"/>
<keyword evidence="5" id="KW-1185">Reference proteome</keyword>
<dbReference type="SUPFAM" id="SSF81383">
    <property type="entry name" value="F-box domain"/>
    <property type="match status" value="1"/>
</dbReference>
<dbReference type="SMART" id="SM00256">
    <property type="entry name" value="FBOX"/>
    <property type="match status" value="1"/>
</dbReference>
<feature type="compositionally biased region" description="Low complexity" evidence="1">
    <location>
        <begin position="373"/>
        <end position="386"/>
    </location>
</feature>
<evidence type="ECO:0000259" key="2">
    <source>
        <dbReference type="PROSITE" id="PS50181"/>
    </source>
</evidence>
<feature type="domain" description="F-box" evidence="2">
    <location>
        <begin position="51"/>
        <end position="97"/>
    </location>
</feature>
<dbReference type="RefSeq" id="XP_019047658.1">
    <property type="nucleotide sequence ID" value="XM_019190910.1"/>
</dbReference>
<dbReference type="Pfam" id="PF12937">
    <property type="entry name" value="F-box-like"/>
    <property type="match status" value="1"/>
</dbReference>
<reference evidence="3" key="3">
    <citation type="submission" date="2014-01" db="EMBL/GenBank/DDBJ databases">
        <title>Evolution of pathogenesis and genome organization in the Tremellales.</title>
        <authorList>
            <person name="Cuomo C."/>
            <person name="Litvintseva A."/>
            <person name="Heitman J."/>
            <person name="Chen Y."/>
            <person name="Sun S."/>
            <person name="Springer D."/>
            <person name="Dromer F."/>
            <person name="Young S."/>
            <person name="Zeng Q."/>
            <person name="Chapman S."/>
            <person name="Gujja S."/>
            <person name="Saif S."/>
            <person name="Birren B."/>
        </authorList>
    </citation>
    <scope>NUCLEOTIDE SEQUENCE</scope>
    <source>
        <strain evidence="3">CBS 10118</strain>
    </source>
</reference>
<dbReference type="EMBL" id="CP144541">
    <property type="protein sequence ID" value="WVW78936.1"/>
    <property type="molecule type" value="Genomic_DNA"/>
</dbReference>
<dbReference type="EMBL" id="KI894020">
    <property type="protein sequence ID" value="OCF26588.1"/>
    <property type="molecule type" value="Genomic_DNA"/>
</dbReference>
<accession>A0A1B9G6G5</accession>
<dbReference type="GeneID" id="30208673"/>
<dbReference type="SUPFAM" id="SSF52047">
    <property type="entry name" value="RNI-like"/>
    <property type="match status" value="1"/>
</dbReference>
<feature type="region of interest" description="Disordered" evidence="1">
    <location>
        <begin position="364"/>
        <end position="419"/>
    </location>
</feature>
<dbReference type="InterPro" id="IPR036047">
    <property type="entry name" value="F-box-like_dom_sf"/>
</dbReference>
<feature type="region of interest" description="Disordered" evidence="1">
    <location>
        <begin position="428"/>
        <end position="447"/>
    </location>
</feature>
<evidence type="ECO:0000256" key="1">
    <source>
        <dbReference type="SAM" id="MobiDB-lite"/>
    </source>
</evidence>
<dbReference type="CDD" id="cd09917">
    <property type="entry name" value="F-box_SF"/>
    <property type="match status" value="1"/>
</dbReference>
<dbReference type="PROSITE" id="PS50181">
    <property type="entry name" value="FBOX"/>
    <property type="match status" value="1"/>
</dbReference>
<dbReference type="VEuPathDB" id="FungiDB:I302_04274"/>
<organism evidence="3">
    <name type="scientific">Kwoniella bestiolae CBS 10118</name>
    <dbReference type="NCBI Taxonomy" id="1296100"/>
    <lineage>
        <taxon>Eukaryota</taxon>
        <taxon>Fungi</taxon>
        <taxon>Dikarya</taxon>
        <taxon>Basidiomycota</taxon>
        <taxon>Agaricomycotina</taxon>
        <taxon>Tremellomycetes</taxon>
        <taxon>Tremellales</taxon>
        <taxon>Cryptococcaceae</taxon>
        <taxon>Kwoniella</taxon>
    </lineage>
</organism>
<name>A0A1B9G6G5_9TREE</name>
<dbReference type="Gene3D" id="3.80.10.10">
    <property type="entry name" value="Ribonuclease Inhibitor"/>
    <property type="match status" value="1"/>
</dbReference>